<keyword evidence="4" id="KW-1185">Reference proteome</keyword>
<dbReference type="SUPFAM" id="SSF49503">
    <property type="entry name" value="Cupredoxins"/>
    <property type="match status" value="1"/>
</dbReference>
<dbReference type="PROSITE" id="PS51257">
    <property type="entry name" value="PROKAR_LIPOPROTEIN"/>
    <property type="match status" value="1"/>
</dbReference>
<evidence type="ECO:0000313" key="3">
    <source>
        <dbReference type="EMBL" id="POH73173.1"/>
    </source>
</evidence>
<dbReference type="OrthoDB" id="574459at2"/>
<proteinExistence type="predicted"/>
<dbReference type="EMBL" id="PPXC01000008">
    <property type="protein sequence ID" value="POH73173.1"/>
    <property type="molecule type" value="Genomic_DNA"/>
</dbReference>
<accession>A0A2S3ZVG7</accession>
<dbReference type="Gene3D" id="2.60.40.420">
    <property type="entry name" value="Cupredoxins - blue copper proteins"/>
    <property type="match status" value="1"/>
</dbReference>
<dbReference type="RefSeq" id="WP_103465918.1">
    <property type="nucleotide sequence ID" value="NZ_PPXB01000024.1"/>
</dbReference>
<feature type="domain" description="EfeO-type cupredoxin-like" evidence="2">
    <location>
        <begin position="52"/>
        <end position="130"/>
    </location>
</feature>
<dbReference type="InterPro" id="IPR028096">
    <property type="entry name" value="EfeO_Cupredoxin"/>
</dbReference>
<dbReference type="Proteomes" id="UP000237061">
    <property type="component" value="Unassembled WGS sequence"/>
</dbReference>
<dbReference type="AlphaFoldDB" id="A0A2S3ZVG7"/>
<gene>
    <name evidence="3" type="ORF">CVS27_11645</name>
</gene>
<protein>
    <submittedName>
        <fullName evidence="3">Metal-binding protein</fullName>
    </submittedName>
</protein>
<evidence type="ECO:0000313" key="4">
    <source>
        <dbReference type="Proteomes" id="UP000237061"/>
    </source>
</evidence>
<sequence>MRAINRILALAGIVSLAAIAGCAAQEGDSFTPPPAASSAAPSADGSAQAGEADITILDFAYEVPESVKPTAMVTVTNADIAPHTLTVKDKGGFDIEVPGGATVTFQAPDAPGEYKIICSFHPQMNGTLVVK</sequence>
<dbReference type="InterPro" id="IPR008972">
    <property type="entry name" value="Cupredoxin"/>
</dbReference>
<organism evidence="3 4">
    <name type="scientific">Arthrobacter glacialis</name>
    <dbReference type="NCBI Taxonomy" id="1664"/>
    <lineage>
        <taxon>Bacteria</taxon>
        <taxon>Bacillati</taxon>
        <taxon>Actinomycetota</taxon>
        <taxon>Actinomycetes</taxon>
        <taxon>Micrococcales</taxon>
        <taxon>Micrococcaceae</taxon>
        <taxon>Arthrobacter</taxon>
    </lineage>
</organism>
<comment type="caution">
    <text evidence="3">The sequence shown here is derived from an EMBL/GenBank/DDBJ whole genome shotgun (WGS) entry which is preliminary data.</text>
</comment>
<reference evidence="3 4" key="1">
    <citation type="submission" date="2018-01" db="EMBL/GenBank/DDBJ databases">
        <title>Arthrobacter sp. nov., from glaciers in China.</title>
        <authorList>
            <person name="Liu Q."/>
            <person name="Xin Y.-H."/>
        </authorList>
    </citation>
    <scope>NUCLEOTIDE SEQUENCE [LARGE SCALE GENOMIC DNA]</scope>
    <source>
        <strain evidence="3 4">HLT2-12-2</strain>
    </source>
</reference>
<feature type="signal peptide" evidence="1">
    <location>
        <begin position="1"/>
        <end position="20"/>
    </location>
</feature>
<evidence type="ECO:0000256" key="1">
    <source>
        <dbReference type="SAM" id="SignalP"/>
    </source>
</evidence>
<evidence type="ECO:0000259" key="2">
    <source>
        <dbReference type="Pfam" id="PF13473"/>
    </source>
</evidence>
<dbReference type="Pfam" id="PF13473">
    <property type="entry name" value="Cupredoxin_1"/>
    <property type="match status" value="1"/>
</dbReference>
<keyword evidence="1" id="KW-0732">Signal</keyword>
<name>A0A2S3ZVG7_ARTGL</name>
<feature type="chain" id="PRO_5039082147" evidence="1">
    <location>
        <begin position="21"/>
        <end position="131"/>
    </location>
</feature>